<feature type="region of interest" description="Disordered" evidence="1">
    <location>
        <begin position="1"/>
        <end position="22"/>
    </location>
</feature>
<protein>
    <submittedName>
        <fullName evidence="2">DNA polymerase gamma )</fullName>
        <ecNumber evidence="2">2.7.7.7</ecNumber>
    </submittedName>
</protein>
<feature type="compositionally biased region" description="Low complexity" evidence="1">
    <location>
        <begin position="164"/>
        <end position="195"/>
    </location>
</feature>
<dbReference type="EC" id="2.7.7.7" evidence="2"/>
<feature type="compositionally biased region" description="Basic and acidic residues" evidence="1">
    <location>
        <begin position="151"/>
        <end position="163"/>
    </location>
</feature>
<name>A0A5K1K5R8_9APHY</name>
<feature type="region of interest" description="Disordered" evidence="1">
    <location>
        <begin position="151"/>
        <end position="281"/>
    </location>
</feature>
<keyword evidence="2" id="KW-0548">Nucleotidyltransferase</keyword>
<evidence type="ECO:0000313" key="2">
    <source>
        <dbReference type="EMBL" id="VWP01302.1"/>
    </source>
</evidence>
<organism evidence="2">
    <name type="scientific">Ganoderma boninense</name>
    <dbReference type="NCBI Taxonomy" id="34458"/>
    <lineage>
        <taxon>Eukaryota</taxon>
        <taxon>Fungi</taxon>
        <taxon>Dikarya</taxon>
        <taxon>Basidiomycota</taxon>
        <taxon>Agaricomycotina</taxon>
        <taxon>Agaricomycetes</taxon>
        <taxon>Polyporales</taxon>
        <taxon>Polyporaceae</taxon>
        <taxon>Ganoderma</taxon>
    </lineage>
</organism>
<sequence>MRLSETPCKAIPADSSSTQAPRCPYRAGITSPFCREHAEELSALEERERAAAHDAALLRASVDDMLAEGVQVYLRVREVRKDERIVRLYAEALERQVGAAVALKSRFFSEGRGSEGTVVLEERKASIERFLAALQARADAIERELELKLEREREQKQEQEREAVASPSESPAPELSASAPSPVRVRVPSPVAAPELGREPEQQEQEQEGEVSTSPPENLAPELPATAPAPVPSPAPVPAPDAEAGEPPAYPILEVPHPPYACTADSSDTRPEPRGPPGRCTALRVRDGERCTWTCRSGRRFCMIHCVSHGAAVVPYKVTDGILEAERMRLARGEAEGGRASTSTGDPGDVKARRIEGVKDYVETLEVAIAIVEEHQRLFSCRSPESHAAVVQDLKQRWTSAGLLLGKLSGRTDAARIAEDQGQAETWATEFLAEVKHKDALESRKTVEDLVTGAIVGGATAWFGVPWARSALAGVVSSIVVRKARDAHEKS</sequence>
<keyword evidence="2" id="KW-0808">Transferase</keyword>
<evidence type="ECO:0000256" key="1">
    <source>
        <dbReference type="SAM" id="MobiDB-lite"/>
    </source>
</evidence>
<dbReference type="AlphaFoldDB" id="A0A5K1K5R8"/>
<dbReference type="EMBL" id="LR729264">
    <property type="protein sequence ID" value="VWP01302.1"/>
    <property type="molecule type" value="Genomic_DNA"/>
</dbReference>
<reference evidence="2" key="1">
    <citation type="submission" date="2019-10" db="EMBL/GenBank/DDBJ databases">
        <authorList>
            <person name="Nor Muhammad N."/>
        </authorList>
    </citation>
    <scope>NUCLEOTIDE SEQUENCE</scope>
</reference>
<feature type="compositionally biased region" description="Low complexity" evidence="1">
    <location>
        <begin position="215"/>
        <end position="226"/>
    </location>
</feature>
<accession>A0A5K1K5R8</accession>
<dbReference type="GO" id="GO:0003887">
    <property type="term" value="F:DNA-directed DNA polymerase activity"/>
    <property type="evidence" value="ECO:0007669"/>
    <property type="project" value="UniProtKB-EC"/>
</dbReference>
<proteinExistence type="predicted"/>
<feature type="compositionally biased region" description="Pro residues" evidence="1">
    <location>
        <begin position="227"/>
        <end position="239"/>
    </location>
</feature>
<gene>
    <name evidence="2" type="primary">P15801</name>
</gene>